<evidence type="ECO:0000256" key="11">
    <source>
        <dbReference type="SAM" id="Phobius"/>
    </source>
</evidence>
<dbReference type="AlphaFoldDB" id="A0A8D0BR79"/>
<reference evidence="13" key="2">
    <citation type="submission" date="2025-09" db="UniProtKB">
        <authorList>
            <consortium name="Ensembl"/>
        </authorList>
    </citation>
    <scope>IDENTIFICATION</scope>
</reference>
<evidence type="ECO:0000256" key="4">
    <source>
        <dbReference type="ARBA" id="ARBA00022989"/>
    </source>
</evidence>
<reference evidence="13" key="1">
    <citation type="submission" date="2025-08" db="UniProtKB">
        <authorList>
            <consortium name="Ensembl"/>
        </authorList>
    </citation>
    <scope>IDENTIFICATION</scope>
</reference>
<dbReference type="GO" id="GO:0005886">
    <property type="term" value="C:plasma membrane"/>
    <property type="evidence" value="ECO:0007669"/>
    <property type="project" value="UniProtKB-SubCell"/>
</dbReference>
<dbReference type="SUPFAM" id="SSF81321">
    <property type="entry name" value="Family A G protein-coupled receptor-like"/>
    <property type="match status" value="1"/>
</dbReference>
<accession>A0A8D0BR79</accession>
<keyword evidence="8" id="KW-0325">Glycoprotein</keyword>
<feature type="transmembrane region" description="Helical" evidence="11">
    <location>
        <begin position="210"/>
        <end position="233"/>
    </location>
</feature>
<evidence type="ECO:0000313" key="14">
    <source>
        <dbReference type="Proteomes" id="UP000694421"/>
    </source>
</evidence>
<dbReference type="Ensembl" id="ENSSMRT00000014092.1">
    <property type="protein sequence ID" value="ENSSMRP00000012097.1"/>
    <property type="gene ID" value="ENSSMRG00000009463.1"/>
</dbReference>
<keyword evidence="5" id="KW-0297">G-protein coupled receptor</keyword>
<dbReference type="InterPro" id="IPR017452">
    <property type="entry name" value="GPCR_Rhodpsn_7TM"/>
</dbReference>
<feature type="transmembrane region" description="Helical" evidence="11">
    <location>
        <begin position="395"/>
        <end position="420"/>
    </location>
</feature>
<dbReference type="InterPro" id="IPR000276">
    <property type="entry name" value="GPCR_Rhodpsn"/>
</dbReference>
<dbReference type="GO" id="GO:0071380">
    <property type="term" value="P:cellular response to prostaglandin E stimulus"/>
    <property type="evidence" value="ECO:0007669"/>
    <property type="project" value="TreeGrafter"/>
</dbReference>
<evidence type="ECO:0000313" key="13">
    <source>
        <dbReference type="Ensembl" id="ENSSMRP00000012097.1"/>
    </source>
</evidence>
<dbReference type="Gene3D" id="1.20.1070.10">
    <property type="entry name" value="Rhodopsin 7-helix transmembrane proteins"/>
    <property type="match status" value="1"/>
</dbReference>
<dbReference type="GO" id="GO:0007189">
    <property type="term" value="P:adenylate cyclase-activating G protein-coupled receptor signaling pathway"/>
    <property type="evidence" value="ECO:0007669"/>
    <property type="project" value="TreeGrafter"/>
</dbReference>
<dbReference type="InterPro" id="IPR008365">
    <property type="entry name" value="Prostanoid_rcpt"/>
</dbReference>
<dbReference type="GO" id="GO:0006954">
    <property type="term" value="P:inflammatory response"/>
    <property type="evidence" value="ECO:0007669"/>
    <property type="project" value="TreeGrafter"/>
</dbReference>
<dbReference type="GeneTree" id="ENSGT01050000244902"/>
<evidence type="ECO:0000256" key="6">
    <source>
        <dbReference type="ARBA" id="ARBA00023136"/>
    </source>
</evidence>
<keyword evidence="14" id="KW-1185">Reference proteome</keyword>
<dbReference type="InterPro" id="IPR001923">
    <property type="entry name" value="Prostglndn_EP2_rcpt"/>
</dbReference>
<dbReference type="GO" id="GO:0004957">
    <property type="term" value="F:prostaglandin E receptor activity"/>
    <property type="evidence" value="ECO:0007669"/>
    <property type="project" value="InterPro"/>
</dbReference>
<feature type="transmembrane region" description="Helical" evidence="11">
    <location>
        <begin position="478"/>
        <end position="497"/>
    </location>
</feature>
<evidence type="ECO:0000256" key="10">
    <source>
        <dbReference type="SAM" id="MobiDB-lite"/>
    </source>
</evidence>
<dbReference type="PANTHER" id="PTHR11866:SF8">
    <property type="entry name" value="PROSTAGLANDIN E2 RECEPTOR EP2 SUBTYPE"/>
    <property type="match status" value="1"/>
</dbReference>
<keyword evidence="9" id="KW-0807">Transducer</keyword>
<keyword evidence="2" id="KW-1003">Cell membrane</keyword>
<evidence type="ECO:0000256" key="5">
    <source>
        <dbReference type="ARBA" id="ARBA00023040"/>
    </source>
</evidence>
<evidence type="ECO:0000256" key="9">
    <source>
        <dbReference type="ARBA" id="ARBA00023224"/>
    </source>
</evidence>
<dbReference type="GO" id="GO:0007204">
    <property type="term" value="P:positive regulation of cytosolic calcium ion concentration"/>
    <property type="evidence" value="ECO:0007669"/>
    <property type="project" value="TreeGrafter"/>
</dbReference>
<proteinExistence type="predicted"/>
<name>A0A8D0BR79_SALMN</name>
<keyword evidence="6 11" id="KW-0472">Membrane</keyword>
<feature type="transmembrane region" description="Helical" evidence="11">
    <location>
        <begin position="336"/>
        <end position="358"/>
    </location>
</feature>
<evidence type="ECO:0000256" key="8">
    <source>
        <dbReference type="ARBA" id="ARBA00023180"/>
    </source>
</evidence>
<feature type="transmembrane region" description="Helical" evidence="11">
    <location>
        <begin position="245"/>
        <end position="270"/>
    </location>
</feature>
<dbReference type="PRINTS" id="PR00581">
    <property type="entry name" value="PRSTNOIDEP2R"/>
</dbReference>
<organism evidence="13 14">
    <name type="scientific">Salvator merianae</name>
    <name type="common">Argentine black and white tegu</name>
    <name type="synonym">Tupinambis merianae</name>
    <dbReference type="NCBI Taxonomy" id="96440"/>
    <lineage>
        <taxon>Eukaryota</taxon>
        <taxon>Metazoa</taxon>
        <taxon>Chordata</taxon>
        <taxon>Craniata</taxon>
        <taxon>Vertebrata</taxon>
        <taxon>Euteleostomi</taxon>
        <taxon>Lepidosauria</taxon>
        <taxon>Squamata</taxon>
        <taxon>Bifurcata</taxon>
        <taxon>Unidentata</taxon>
        <taxon>Episquamata</taxon>
        <taxon>Laterata</taxon>
        <taxon>Teiioidea</taxon>
        <taxon>Teiidae</taxon>
        <taxon>Salvator</taxon>
    </lineage>
</organism>
<dbReference type="PANTHER" id="PTHR11866">
    <property type="entry name" value="G-PROTEIN COUPLED RECEPTOR FAMILY 1 MEMBER"/>
    <property type="match status" value="1"/>
</dbReference>
<evidence type="ECO:0000259" key="12">
    <source>
        <dbReference type="PROSITE" id="PS50262"/>
    </source>
</evidence>
<dbReference type="Pfam" id="PF00001">
    <property type="entry name" value="7tm_1"/>
    <property type="match status" value="1"/>
</dbReference>
<evidence type="ECO:0000256" key="7">
    <source>
        <dbReference type="ARBA" id="ARBA00023170"/>
    </source>
</evidence>
<feature type="transmembrane region" description="Helical" evidence="11">
    <location>
        <begin position="290"/>
        <end position="312"/>
    </location>
</feature>
<keyword evidence="4 11" id="KW-1133">Transmembrane helix</keyword>
<sequence>MHSLPGLQFELKAGWGRYRLHATTSKVLLSCNAGMYIGSPPPFRRGGEGIASPSPPRCFASTRSGGVPTSKPWMRLLPCKQPLPRPAVAAARLPEDPTCDGSEETGPARYAAAPSGKPQARRREVMGRALPLPLRPRAVAAGDWRAGGGGGAAPSSPVALGPGGRRGAPTISMAEAATRVDLLSLRPSSPPLPCHCETMERLSEWGESPAISAIMFAAGVLGNATALALLVRARRRRRERRERAAPFHVLAMALVLTDLLGTCLLSPVVLAAYGRGRALVALAEGGRVCLAFAFAMSFFGLATMGCLGAMALERSLALGAPYLYERLRRRGRRADLFLPPLLGALYALAAAFCALPLLGFGRYVQYCPGTWCFMQMRRSPCEDLTPRPGDLTFSLLYASLLLLLILAVLLCNLSAIVSLVRMHRRSSPARRLPATAAASTHAVAPLPLALRGLDGKAHGGPSRAARRALSVTEELDHLILLSIVTITFAVCSLPFAIRAFENHFIKNDNYKEAYKVDLQAMRFLSINSIIDPWVFTILRPSVLRVIRSVLCCRTPLKLPTKHHSENPPISEPKTVQTLDICGQ</sequence>
<keyword evidence="7" id="KW-0675">Receptor</keyword>
<dbReference type="PROSITE" id="PS50262">
    <property type="entry name" value="G_PROTEIN_RECEP_F1_2"/>
    <property type="match status" value="1"/>
</dbReference>
<comment type="subcellular location">
    <subcellularLocation>
        <location evidence="1">Cell membrane</location>
        <topology evidence="1">Multi-pass membrane protein</topology>
    </subcellularLocation>
</comment>
<evidence type="ECO:0000256" key="2">
    <source>
        <dbReference type="ARBA" id="ARBA00022475"/>
    </source>
</evidence>
<evidence type="ECO:0000256" key="1">
    <source>
        <dbReference type="ARBA" id="ARBA00004651"/>
    </source>
</evidence>
<keyword evidence="3 11" id="KW-0812">Transmembrane</keyword>
<dbReference type="Proteomes" id="UP000694421">
    <property type="component" value="Unplaced"/>
</dbReference>
<feature type="domain" description="G-protein coupled receptors family 1 profile" evidence="12">
    <location>
        <begin position="222"/>
        <end position="535"/>
    </location>
</feature>
<dbReference type="PROSITE" id="PS00237">
    <property type="entry name" value="G_PROTEIN_RECEP_F1_1"/>
    <property type="match status" value="1"/>
</dbReference>
<evidence type="ECO:0000256" key="3">
    <source>
        <dbReference type="ARBA" id="ARBA00022692"/>
    </source>
</evidence>
<protein>
    <submittedName>
        <fullName evidence="13">Prostaglandin E receptor 2</fullName>
    </submittedName>
</protein>
<feature type="region of interest" description="Disordered" evidence="10">
    <location>
        <begin position="96"/>
        <end position="122"/>
    </location>
</feature>
<dbReference type="PRINTS" id="PR01788">
    <property type="entry name" value="PROSTANOIDR"/>
</dbReference>